<dbReference type="OrthoDB" id="5568302at2"/>
<reference evidence="3 4" key="1">
    <citation type="submission" date="2018-04" db="EMBL/GenBank/DDBJ databases">
        <title>Massilia violaceinigra sp. nov., a novel purple-pigmented bacterium isolated from Tianshan glacier, Xinjiang, China.</title>
        <authorList>
            <person name="Wang H."/>
        </authorList>
    </citation>
    <scope>NUCLEOTIDE SEQUENCE [LARGE SCALE GENOMIC DNA]</scope>
    <source>
        <strain evidence="3 4">B448-2</strain>
    </source>
</reference>
<dbReference type="InterPro" id="IPR005586">
    <property type="entry name" value="ABC_trans_aux"/>
</dbReference>
<keyword evidence="4" id="KW-1185">Reference proteome</keyword>
<evidence type="ECO:0000313" key="3">
    <source>
        <dbReference type="EMBL" id="PWF55243.1"/>
    </source>
</evidence>
<evidence type="ECO:0000313" key="4">
    <source>
        <dbReference type="Proteomes" id="UP000241421"/>
    </source>
</evidence>
<dbReference type="Gene3D" id="3.40.50.10610">
    <property type="entry name" value="ABC-type transport auxiliary lipoprotein component"/>
    <property type="match status" value="1"/>
</dbReference>
<dbReference type="Proteomes" id="UP000241421">
    <property type="component" value="Unassembled WGS sequence"/>
</dbReference>
<dbReference type="AlphaFoldDB" id="A0A2U2I659"/>
<proteinExistence type="predicted"/>
<gene>
    <name evidence="3" type="ORF">C7C56_002800</name>
</gene>
<feature type="domain" description="ABC-type transport auxiliary lipoprotein component" evidence="2">
    <location>
        <begin position="56"/>
        <end position="214"/>
    </location>
</feature>
<dbReference type="EMBL" id="PXWF02000040">
    <property type="protein sequence ID" value="PWF55243.1"/>
    <property type="molecule type" value="Genomic_DNA"/>
</dbReference>
<comment type="caution">
    <text evidence="3">The sequence shown here is derived from an EMBL/GenBank/DDBJ whole genome shotgun (WGS) entry which is preliminary data.</text>
</comment>
<feature type="region of interest" description="Disordered" evidence="1">
    <location>
        <begin position="1"/>
        <end position="25"/>
    </location>
</feature>
<sequence>MRTAAVNPTPPPSLSLSPTPSRPSPPLRRLLGALGAAAALAACTTTPKQPGNAVYDFGAPVVAAAPAAAPLPALVVAAVGGPPALDNERMVYRLNYADPLQARTYAMSRWGSSPLEMLTQRFKSRLSQAGVKVLSPEDAALGIPLLRIEVDDFSHVFDSPGASHGQVVLRASLFDGHRLLDQRTFSRKSAATSADAGGGARALAASADAVAGEMLAWLAAAPKK</sequence>
<dbReference type="Pfam" id="PF03886">
    <property type="entry name" value="ABC_trans_aux"/>
    <property type="match status" value="1"/>
</dbReference>
<evidence type="ECO:0000259" key="2">
    <source>
        <dbReference type="Pfam" id="PF03886"/>
    </source>
</evidence>
<protein>
    <submittedName>
        <fullName evidence="3">ABC transporter</fullName>
    </submittedName>
</protein>
<dbReference type="SUPFAM" id="SSF159594">
    <property type="entry name" value="XCC0632-like"/>
    <property type="match status" value="1"/>
</dbReference>
<accession>A0A2U2I659</accession>
<name>A0A2U2I659_9BURK</name>
<organism evidence="3 4">
    <name type="scientific">Massilia glaciei</name>
    <dbReference type="NCBI Taxonomy" id="1524097"/>
    <lineage>
        <taxon>Bacteria</taxon>
        <taxon>Pseudomonadati</taxon>
        <taxon>Pseudomonadota</taxon>
        <taxon>Betaproteobacteria</taxon>
        <taxon>Burkholderiales</taxon>
        <taxon>Oxalobacteraceae</taxon>
        <taxon>Telluria group</taxon>
        <taxon>Massilia</taxon>
    </lineage>
</organism>
<evidence type="ECO:0000256" key="1">
    <source>
        <dbReference type="SAM" id="MobiDB-lite"/>
    </source>
</evidence>